<evidence type="ECO:0000256" key="4">
    <source>
        <dbReference type="SAM" id="SignalP"/>
    </source>
</evidence>
<reference evidence="6 7" key="1">
    <citation type="submission" date="2023-07" db="EMBL/GenBank/DDBJ databases">
        <title>Paenibacillus sp. JX-17 nov. isolated from soil.</title>
        <authorList>
            <person name="Wan Y."/>
            <person name="Liu B."/>
        </authorList>
    </citation>
    <scope>NUCLEOTIDE SEQUENCE [LARGE SCALE GENOMIC DNA]</scope>
    <source>
        <strain evidence="6 7">JX-17</strain>
    </source>
</reference>
<accession>A0ABT9C6V0</accession>
<evidence type="ECO:0000256" key="3">
    <source>
        <dbReference type="ARBA" id="ARBA00022729"/>
    </source>
</evidence>
<keyword evidence="7" id="KW-1185">Reference proteome</keyword>
<feature type="domain" description="Periplasmic binding protein" evidence="5">
    <location>
        <begin position="40"/>
        <end position="291"/>
    </location>
</feature>
<comment type="caution">
    <text evidence="6">The sequence shown here is derived from an EMBL/GenBank/DDBJ whole genome shotgun (WGS) entry which is preliminary data.</text>
</comment>
<evidence type="ECO:0000313" key="6">
    <source>
        <dbReference type="EMBL" id="MDO7904997.1"/>
    </source>
</evidence>
<dbReference type="InterPro" id="IPR028082">
    <property type="entry name" value="Peripla_BP_I"/>
</dbReference>
<dbReference type="InterPro" id="IPR025997">
    <property type="entry name" value="SBP_2_dom"/>
</dbReference>
<gene>
    <name evidence="6" type="ORF">Q5741_01055</name>
</gene>
<evidence type="ECO:0000256" key="2">
    <source>
        <dbReference type="ARBA" id="ARBA00007639"/>
    </source>
</evidence>
<dbReference type="Gene3D" id="3.40.50.2300">
    <property type="match status" value="2"/>
</dbReference>
<evidence type="ECO:0000256" key="1">
    <source>
        <dbReference type="ARBA" id="ARBA00004196"/>
    </source>
</evidence>
<dbReference type="EMBL" id="JAUQTB010000001">
    <property type="protein sequence ID" value="MDO7904997.1"/>
    <property type="molecule type" value="Genomic_DNA"/>
</dbReference>
<name>A0ABT9C6V0_9BACL</name>
<dbReference type="PANTHER" id="PTHR46847:SF1">
    <property type="entry name" value="D-ALLOSE-BINDING PERIPLASMIC PROTEIN-RELATED"/>
    <property type="match status" value="1"/>
</dbReference>
<keyword evidence="3 4" id="KW-0732">Signal</keyword>
<comment type="similarity">
    <text evidence="2">Belongs to the bacterial solute-binding protein 2 family.</text>
</comment>
<dbReference type="SUPFAM" id="SSF53822">
    <property type="entry name" value="Periplasmic binding protein-like I"/>
    <property type="match status" value="1"/>
</dbReference>
<dbReference type="Pfam" id="PF13407">
    <property type="entry name" value="Peripla_BP_4"/>
    <property type="match status" value="1"/>
</dbReference>
<evidence type="ECO:0000313" key="7">
    <source>
        <dbReference type="Proteomes" id="UP001240171"/>
    </source>
</evidence>
<feature type="chain" id="PRO_5046627726" evidence="4">
    <location>
        <begin position="24"/>
        <end position="324"/>
    </location>
</feature>
<dbReference type="RefSeq" id="WP_305022188.1">
    <property type="nucleotide sequence ID" value="NZ_JAUQTB010000001.1"/>
</dbReference>
<evidence type="ECO:0000259" key="5">
    <source>
        <dbReference type="Pfam" id="PF13407"/>
    </source>
</evidence>
<proteinExistence type="inferred from homology"/>
<protein>
    <submittedName>
        <fullName evidence="6">Substrate-binding domain-containing protein</fullName>
    </submittedName>
</protein>
<dbReference type="Proteomes" id="UP001240171">
    <property type="component" value="Unassembled WGS sequence"/>
</dbReference>
<sequence length="324" mass="35407">MISKGVRLIVGVLLLCLCGSCSPASSSMLVTAGAPLNVDMIVKMKGGEYWNTIRMGAEVAAKEFNVHLTIKGPQSENDIKGQIRLMDESIQQKKDAIILSASDYMQLAQVTDRADYYHIPVISMDAEVASAKPLSYIGANNYESGQLGAERLVQLTGKSGEIAIINFVKGARNADQRLEGMLDYIARYPQLKVVDIQYCGSDEELAYREAMQMLKLHPQLKGIAALNAVAAVGAGRAIEDTPDANVKVVTFDSLPDVMEMLQEGTVQATVIQNPFSNGYLAVKNAVEAARGIQIPERVDTGTKLIDRSNMFWPENQKQMFPFVK</sequence>
<comment type="subcellular location">
    <subcellularLocation>
        <location evidence="1">Cell envelope</location>
    </subcellularLocation>
</comment>
<feature type="signal peptide" evidence="4">
    <location>
        <begin position="1"/>
        <end position="23"/>
    </location>
</feature>
<dbReference type="PANTHER" id="PTHR46847">
    <property type="entry name" value="D-ALLOSE-BINDING PERIPLASMIC PROTEIN-RELATED"/>
    <property type="match status" value="1"/>
</dbReference>
<organism evidence="6 7">
    <name type="scientific">Paenibacillus lacisoli</name>
    <dbReference type="NCBI Taxonomy" id="3064525"/>
    <lineage>
        <taxon>Bacteria</taxon>
        <taxon>Bacillati</taxon>
        <taxon>Bacillota</taxon>
        <taxon>Bacilli</taxon>
        <taxon>Bacillales</taxon>
        <taxon>Paenibacillaceae</taxon>
        <taxon>Paenibacillus</taxon>
    </lineage>
</organism>